<reference evidence="7 8" key="1">
    <citation type="submission" date="2022-03" db="EMBL/GenBank/DDBJ databases">
        <authorList>
            <person name="Macdonald S."/>
            <person name="Ahmed S."/>
            <person name="Newling K."/>
        </authorList>
    </citation>
    <scope>NUCLEOTIDE SEQUENCE [LARGE SCALE GENOMIC DNA]</scope>
</reference>
<evidence type="ECO:0000256" key="2">
    <source>
        <dbReference type="ARBA" id="ARBA00022723"/>
    </source>
</evidence>
<evidence type="ECO:0000256" key="4">
    <source>
        <dbReference type="ARBA" id="ARBA00022837"/>
    </source>
</evidence>
<protein>
    <recommendedName>
        <fullName evidence="9">Annexin 4</fullName>
    </recommendedName>
</protein>
<gene>
    <name evidence="7" type="ORF">ERUC_LOCUS28667</name>
</gene>
<dbReference type="Pfam" id="PF00191">
    <property type="entry name" value="Annexin"/>
    <property type="match status" value="2"/>
</dbReference>
<dbReference type="Proteomes" id="UP001642260">
    <property type="component" value="Unassembled WGS sequence"/>
</dbReference>
<dbReference type="PROSITE" id="PS51897">
    <property type="entry name" value="ANNEXIN_2"/>
    <property type="match status" value="3"/>
</dbReference>
<dbReference type="InterPro" id="IPR037104">
    <property type="entry name" value="Annexin_sf"/>
</dbReference>
<evidence type="ECO:0000256" key="6">
    <source>
        <dbReference type="ARBA" id="ARBA00023302"/>
    </source>
</evidence>
<keyword evidence="8" id="KW-1185">Reference proteome</keyword>
<evidence type="ECO:0000313" key="8">
    <source>
        <dbReference type="Proteomes" id="UP001642260"/>
    </source>
</evidence>
<keyword evidence="4" id="KW-0106">Calcium</keyword>
<dbReference type="PANTHER" id="PTHR10502:SF196">
    <property type="entry name" value="ANNEXIN D4"/>
    <property type="match status" value="1"/>
</dbReference>
<dbReference type="PANTHER" id="PTHR10502">
    <property type="entry name" value="ANNEXIN"/>
    <property type="match status" value="1"/>
</dbReference>
<keyword evidence="2" id="KW-0479">Metal-binding</keyword>
<dbReference type="GO" id="GO:0009414">
    <property type="term" value="P:response to water deprivation"/>
    <property type="evidence" value="ECO:0007669"/>
    <property type="project" value="UniProtKB-ARBA"/>
</dbReference>
<dbReference type="GO" id="GO:0009409">
    <property type="term" value="P:response to cold"/>
    <property type="evidence" value="ECO:0007669"/>
    <property type="project" value="UniProtKB-ARBA"/>
</dbReference>
<organism evidence="7 8">
    <name type="scientific">Eruca vesicaria subsp. sativa</name>
    <name type="common">Garden rocket</name>
    <name type="synonym">Eruca sativa</name>
    <dbReference type="NCBI Taxonomy" id="29727"/>
    <lineage>
        <taxon>Eukaryota</taxon>
        <taxon>Viridiplantae</taxon>
        <taxon>Streptophyta</taxon>
        <taxon>Embryophyta</taxon>
        <taxon>Tracheophyta</taxon>
        <taxon>Spermatophyta</taxon>
        <taxon>Magnoliopsida</taxon>
        <taxon>eudicotyledons</taxon>
        <taxon>Gunneridae</taxon>
        <taxon>Pentapetalae</taxon>
        <taxon>rosids</taxon>
        <taxon>malvids</taxon>
        <taxon>Brassicales</taxon>
        <taxon>Brassicaceae</taxon>
        <taxon>Brassiceae</taxon>
        <taxon>Eruca</taxon>
    </lineage>
</organism>
<name>A0ABC8KWK8_ERUVS</name>
<dbReference type="GO" id="GO:0009651">
    <property type="term" value="P:response to salt stress"/>
    <property type="evidence" value="ECO:0007669"/>
    <property type="project" value="UniProtKB-ARBA"/>
</dbReference>
<evidence type="ECO:0000256" key="1">
    <source>
        <dbReference type="ARBA" id="ARBA00007184"/>
    </source>
</evidence>
<dbReference type="SMART" id="SM00335">
    <property type="entry name" value="ANX"/>
    <property type="match status" value="2"/>
</dbReference>
<evidence type="ECO:0000256" key="3">
    <source>
        <dbReference type="ARBA" id="ARBA00022737"/>
    </source>
</evidence>
<dbReference type="InterPro" id="IPR018502">
    <property type="entry name" value="Annexin_repeat"/>
</dbReference>
<sequence>MTCLSSLAFHINQSKAETNKNSKARKMAHTLDLEGITKAIAGMGVDEGALISTLGNSHKDHRKLFRKASKSFFVEDEERAFEKCHDHFVKHLKLEFSRFTNAVVMWSMHPWERDARLVKKALKKGDEAYNLIVEVSSCTRSSEDLLGARKAYHSLFDQSMEEDIASHVHGSQRKLLVGLVSAYRYEGDKVKEDSAKFDAKILAEALASSGERAIEHDEVVRILSTRSKLYLQHLYKHFNQINGSDLLRGVSESSLINEALLCLLKPSVYFSKIVNASLNKDADKGTKKWLTRVFVTRADHNDMKEIAEEYNQLYGEPLAQTIQEKIKGNYKDFLLTLLSKSN</sequence>
<accession>A0ABC8KWK8</accession>
<evidence type="ECO:0000313" key="7">
    <source>
        <dbReference type="EMBL" id="CAH8362911.1"/>
    </source>
</evidence>
<keyword evidence="3" id="KW-0677">Repeat</keyword>
<dbReference type="Gene3D" id="1.10.220.10">
    <property type="entry name" value="Annexin"/>
    <property type="match status" value="4"/>
</dbReference>
<dbReference type="EMBL" id="CAKOAT010345154">
    <property type="protein sequence ID" value="CAH8362911.1"/>
    <property type="molecule type" value="Genomic_DNA"/>
</dbReference>
<comment type="caution">
    <text evidence="7">The sequence shown here is derived from an EMBL/GenBank/DDBJ whole genome shotgun (WGS) entry which is preliminary data.</text>
</comment>
<comment type="similarity">
    <text evidence="1">Belongs to the annexin (TC 1.A.31.1) family.</text>
</comment>
<keyword evidence="6" id="KW-0111">Calcium/phospholipid-binding</keyword>
<dbReference type="FunFam" id="1.10.220.10:FF:000014">
    <property type="entry name" value="annexin D4"/>
    <property type="match status" value="1"/>
</dbReference>
<dbReference type="AlphaFoldDB" id="A0ABC8KWK8"/>
<evidence type="ECO:0000256" key="5">
    <source>
        <dbReference type="ARBA" id="ARBA00023216"/>
    </source>
</evidence>
<proteinExistence type="inferred from homology"/>
<dbReference type="GO" id="GO:0046872">
    <property type="term" value="F:metal ion binding"/>
    <property type="evidence" value="ECO:0007669"/>
    <property type="project" value="UniProtKB-KW"/>
</dbReference>
<dbReference type="GO" id="GO:0009408">
    <property type="term" value="P:response to heat"/>
    <property type="evidence" value="ECO:0007669"/>
    <property type="project" value="UniProtKB-ARBA"/>
</dbReference>
<keyword evidence="5" id="KW-0041">Annexin</keyword>
<dbReference type="GO" id="GO:0005544">
    <property type="term" value="F:calcium-dependent phospholipid binding"/>
    <property type="evidence" value="ECO:0007669"/>
    <property type="project" value="UniProtKB-KW"/>
</dbReference>
<dbReference type="FunFam" id="1.10.220.10:FF:000006">
    <property type="entry name" value="Annexin"/>
    <property type="match status" value="1"/>
</dbReference>
<evidence type="ECO:0008006" key="9">
    <source>
        <dbReference type="Google" id="ProtNLM"/>
    </source>
</evidence>
<dbReference type="SUPFAM" id="SSF47874">
    <property type="entry name" value="Annexin"/>
    <property type="match status" value="1"/>
</dbReference>